<dbReference type="GO" id="GO:0051087">
    <property type="term" value="F:protein-folding chaperone binding"/>
    <property type="evidence" value="ECO:0007669"/>
    <property type="project" value="TreeGrafter"/>
</dbReference>
<dbReference type="Pfam" id="PF00226">
    <property type="entry name" value="DnaJ"/>
    <property type="match status" value="1"/>
</dbReference>
<dbReference type="GO" id="GO:0036503">
    <property type="term" value="P:ERAD pathway"/>
    <property type="evidence" value="ECO:0007669"/>
    <property type="project" value="TreeGrafter"/>
</dbReference>
<dbReference type="PANTHER" id="PTHR44360:SF1">
    <property type="entry name" value="DNAJ HOMOLOG SUBFAMILY B MEMBER 9"/>
    <property type="match status" value="1"/>
</dbReference>
<dbReference type="PANTHER" id="PTHR44360">
    <property type="entry name" value="DNAJ HOMOLOG SUBFAMILY B MEMBER 9"/>
    <property type="match status" value="1"/>
</dbReference>
<evidence type="ECO:0000256" key="1">
    <source>
        <dbReference type="ARBA" id="ARBA00023186"/>
    </source>
</evidence>
<keyword evidence="9" id="KW-1185">Reference proteome</keyword>
<dbReference type="PROSITE" id="PS00636">
    <property type="entry name" value="DNAJ_1"/>
    <property type="match status" value="1"/>
</dbReference>
<protein>
    <recommendedName>
        <fullName evidence="2">DnaJ homolog subfamily B member 9</fullName>
    </recommendedName>
    <alternativeName>
        <fullName evidence="3">Endoplasmic reticulum DNA J domain-containing protein 4</fullName>
    </alternativeName>
</protein>
<dbReference type="EMBL" id="BGPR01000224">
    <property type="protein sequence ID" value="GBM06173.1"/>
    <property type="molecule type" value="Genomic_DNA"/>
</dbReference>
<feature type="domain" description="J" evidence="7">
    <location>
        <begin position="25"/>
        <end position="89"/>
    </location>
</feature>
<dbReference type="OrthoDB" id="552049at2759"/>
<organism evidence="8 9">
    <name type="scientific">Araneus ventricosus</name>
    <name type="common">Orbweaver spider</name>
    <name type="synonym">Epeira ventricosa</name>
    <dbReference type="NCBI Taxonomy" id="182803"/>
    <lineage>
        <taxon>Eukaryota</taxon>
        <taxon>Metazoa</taxon>
        <taxon>Ecdysozoa</taxon>
        <taxon>Arthropoda</taxon>
        <taxon>Chelicerata</taxon>
        <taxon>Arachnida</taxon>
        <taxon>Araneae</taxon>
        <taxon>Araneomorphae</taxon>
        <taxon>Entelegynae</taxon>
        <taxon>Araneoidea</taxon>
        <taxon>Araneidae</taxon>
        <taxon>Araneus</taxon>
    </lineage>
</organism>
<keyword evidence="6" id="KW-0732">Signal</keyword>
<dbReference type="PRINTS" id="PR00625">
    <property type="entry name" value="JDOMAIN"/>
</dbReference>
<evidence type="ECO:0000256" key="4">
    <source>
        <dbReference type="ARBA" id="ARBA00045428"/>
    </source>
</evidence>
<proteinExistence type="predicted"/>
<dbReference type="Gene3D" id="1.10.287.110">
    <property type="entry name" value="DnaJ domain"/>
    <property type="match status" value="1"/>
</dbReference>
<dbReference type="GO" id="GO:0005783">
    <property type="term" value="C:endoplasmic reticulum"/>
    <property type="evidence" value="ECO:0007669"/>
    <property type="project" value="TreeGrafter"/>
</dbReference>
<accession>A0A4Y2CP96</accession>
<evidence type="ECO:0000259" key="7">
    <source>
        <dbReference type="PROSITE" id="PS50076"/>
    </source>
</evidence>
<dbReference type="InterPro" id="IPR051948">
    <property type="entry name" value="Hsp70_co-chaperone_J-domain"/>
</dbReference>
<evidence type="ECO:0000313" key="8">
    <source>
        <dbReference type="EMBL" id="GBM06173.1"/>
    </source>
</evidence>
<evidence type="ECO:0000256" key="5">
    <source>
        <dbReference type="ARBA" id="ARBA00046365"/>
    </source>
</evidence>
<comment type="function">
    <text evidence="4">Co-chaperone for Hsp70 protein HSPA5/BiP that acts as a key repressor of the ERN1/IRE1-mediated unfolded protein response (UPR). J domain-containing co-chaperones stimulate the ATPase activity of Hsp70 proteins and are required for efficient substrate recognition by Hsp70 proteins. In the unstressed endoplasmic reticulum, interacts with the luminal region of ERN1/IRE1 and selectively recruits HSPA5/BiP: HSPA5/BiP disrupts the dimerization of the active ERN1/IRE1 luminal region, thereby inactivating ERN1/IRE1. Also involved in endoplasmic reticulum-associated degradation (ERAD) of misfolded proteins. Required for survival of B-cell progenitors and normal antibody production.</text>
</comment>
<sequence>MRLDLLLPIATCLLWTAIEVACEQNYYEILGVDKKASNKEIKKAFRKLAMEYHPDKNKDPDAEEKFRKIAEAYEVLSDEKKRREYDQMGSSPFQGGRGGHHGFHFDMNEFFSKFDAFASRSHGSRRKSGFGSFSGSNFFNFDDLFSDFEPEEEEGFGFFGDFFGNQNSFFGDHFGENHDMPNIRSHHKVFSSTGGGRCSTVTQRVGNRVTTYTQCS</sequence>
<dbReference type="Proteomes" id="UP000499080">
    <property type="component" value="Unassembled WGS sequence"/>
</dbReference>
<evidence type="ECO:0000313" key="9">
    <source>
        <dbReference type="Proteomes" id="UP000499080"/>
    </source>
</evidence>
<dbReference type="InterPro" id="IPR018253">
    <property type="entry name" value="DnaJ_domain_CS"/>
</dbReference>
<dbReference type="GO" id="GO:0051787">
    <property type="term" value="F:misfolded protein binding"/>
    <property type="evidence" value="ECO:0007669"/>
    <property type="project" value="TreeGrafter"/>
</dbReference>
<keyword evidence="1" id="KW-0143">Chaperone</keyword>
<dbReference type="AlphaFoldDB" id="A0A4Y2CP96"/>
<evidence type="ECO:0000256" key="2">
    <source>
        <dbReference type="ARBA" id="ARBA00040158"/>
    </source>
</evidence>
<dbReference type="PROSITE" id="PS50076">
    <property type="entry name" value="DNAJ_2"/>
    <property type="match status" value="1"/>
</dbReference>
<dbReference type="CDD" id="cd06257">
    <property type="entry name" value="DnaJ"/>
    <property type="match status" value="1"/>
</dbReference>
<comment type="subunit">
    <text evidence="5">Interacts with HSPA5/BiP; interaction is direct. Interacts with ERN1/IRE1 (via the luminal region). Interacts with DERL1.</text>
</comment>
<name>A0A4Y2CP96_ARAVE</name>
<evidence type="ECO:0000256" key="3">
    <source>
        <dbReference type="ARBA" id="ARBA00041533"/>
    </source>
</evidence>
<feature type="signal peptide" evidence="6">
    <location>
        <begin position="1"/>
        <end position="22"/>
    </location>
</feature>
<evidence type="ECO:0000256" key="6">
    <source>
        <dbReference type="SAM" id="SignalP"/>
    </source>
</evidence>
<dbReference type="SMART" id="SM00271">
    <property type="entry name" value="DnaJ"/>
    <property type="match status" value="1"/>
</dbReference>
<comment type="caution">
    <text evidence="8">The sequence shown here is derived from an EMBL/GenBank/DDBJ whole genome shotgun (WGS) entry which is preliminary data.</text>
</comment>
<feature type="chain" id="PRO_5021226967" description="DnaJ homolog subfamily B member 9" evidence="6">
    <location>
        <begin position="23"/>
        <end position="216"/>
    </location>
</feature>
<gene>
    <name evidence="8" type="primary">Dnajb9</name>
    <name evidence="8" type="ORF">AVEN_167064_1</name>
</gene>
<dbReference type="SUPFAM" id="SSF46565">
    <property type="entry name" value="Chaperone J-domain"/>
    <property type="match status" value="1"/>
</dbReference>
<dbReference type="InterPro" id="IPR001623">
    <property type="entry name" value="DnaJ_domain"/>
</dbReference>
<dbReference type="InterPro" id="IPR036869">
    <property type="entry name" value="J_dom_sf"/>
</dbReference>
<reference evidence="8 9" key="1">
    <citation type="journal article" date="2019" name="Sci. Rep.">
        <title>Orb-weaving spider Araneus ventricosus genome elucidates the spidroin gene catalogue.</title>
        <authorList>
            <person name="Kono N."/>
            <person name="Nakamura H."/>
            <person name="Ohtoshi R."/>
            <person name="Moran D.A.P."/>
            <person name="Shinohara A."/>
            <person name="Yoshida Y."/>
            <person name="Fujiwara M."/>
            <person name="Mori M."/>
            <person name="Tomita M."/>
            <person name="Arakawa K."/>
        </authorList>
    </citation>
    <scope>NUCLEOTIDE SEQUENCE [LARGE SCALE GENOMIC DNA]</scope>
</reference>